<evidence type="ECO:0000256" key="11">
    <source>
        <dbReference type="SAM" id="MobiDB-lite"/>
    </source>
</evidence>
<dbReference type="NCBIfam" id="TIGR01499">
    <property type="entry name" value="folC"/>
    <property type="match status" value="1"/>
</dbReference>
<dbReference type="KEGG" id="aacx:DEACI_0067"/>
<dbReference type="GO" id="GO:0046872">
    <property type="term" value="F:metal ion binding"/>
    <property type="evidence" value="ECO:0007669"/>
    <property type="project" value="UniProtKB-KW"/>
</dbReference>
<evidence type="ECO:0000256" key="2">
    <source>
        <dbReference type="ARBA" id="ARBA00008276"/>
    </source>
</evidence>
<evidence type="ECO:0000313" key="14">
    <source>
        <dbReference type="EMBL" id="CAA7599445.1"/>
    </source>
</evidence>
<dbReference type="PANTHER" id="PTHR11136">
    <property type="entry name" value="FOLYLPOLYGLUTAMATE SYNTHASE-RELATED"/>
    <property type="match status" value="1"/>
</dbReference>
<gene>
    <name evidence="14" type="ORF">DEACI_0067</name>
    <name evidence="15" type="ORF">DEACI_1201</name>
</gene>
<dbReference type="GO" id="GO:0005737">
    <property type="term" value="C:cytoplasm"/>
    <property type="evidence" value="ECO:0007669"/>
    <property type="project" value="TreeGrafter"/>
</dbReference>
<dbReference type="InterPro" id="IPR018109">
    <property type="entry name" value="Folylpolyglutamate_synth_CS"/>
</dbReference>
<feature type="region of interest" description="Disordered" evidence="11">
    <location>
        <begin position="553"/>
        <end position="574"/>
    </location>
</feature>
<evidence type="ECO:0000256" key="4">
    <source>
        <dbReference type="ARBA" id="ARBA00022598"/>
    </source>
</evidence>
<dbReference type="InterPro" id="IPR036565">
    <property type="entry name" value="Mur-like_cat_sf"/>
</dbReference>
<comment type="catalytic activity">
    <reaction evidence="10">
        <text>(6S)-5,6,7,8-tetrahydrofolyl-(gamma-L-Glu)(n) + L-glutamate + ATP = (6S)-5,6,7,8-tetrahydrofolyl-(gamma-L-Glu)(n+1) + ADP + phosphate + H(+)</text>
        <dbReference type="Rhea" id="RHEA:10580"/>
        <dbReference type="Rhea" id="RHEA-COMP:14738"/>
        <dbReference type="Rhea" id="RHEA-COMP:14740"/>
        <dbReference type="ChEBI" id="CHEBI:15378"/>
        <dbReference type="ChEBI" id="CHEBI:29985"/>
        <dbReference type="ChEBI" id="CHEBI:30616"/>
        <dbReference type="ChEBI" id="CHEBI:43474"/>
        <dbReference type="ChEBI" id="CHEBI:141005"/>
        <dbReference type="ChEBI" id="CHEBI:456216"/>
        <dbReference type="EC" id="6.3.2.17"/>
    </reaction>
</comment>
<proteinExistence type="inferred from homology"/>
<dbReference type="InterPro" id="IPR004101">
    <property type="entry name" value="Mur_ligase_C"/>
</dbReference>
<dbReference type="EC" id="6.3.2.17" evidence="3"/>
<evidence type="ECO:0000256" key="9">
    <source>
        <dbReference type="ARBA" id="ARBA00030592"/>
    </source>
</evidence>
<dbReference type="InterPro" id="IPR036615">
    <property type="entry name" value="Mur_ligase_C_dom_sf"/>
</dbReference>
<dbReference type="Proteomes" id="UP000836597">
    <property type="component" value="Chromosome"/>
</dbReference>
<dbReference type="FunFam" id="3.40.1190.10:FF:000011">
    <property type="entry name" value="Folylpolyglutamate synthase/dihydrofolate synthase"/>
    <property type="match status" value="1"/>
</dbReference>
<feature type="compositionally biased region" description="Basic and acidic residues" evidence="11">
    <location>
        <begin position="1"/>
        <end position="32"/>
    </location>
</feature>
<dbReference type="EMBL" id="LR746496">
    <property type="protein sequence ID" value="CAA7599445.1"/>
    <property type="molecule type" value="Genomic_DNA"/>
</dbReference>
<feature type="compositionally biased region" description="Basic and acidic residues" evidence="11">
    <location>
        <begin position="38"/>
        <end position="47"/>
    </location>
</feature>
<keyword evidence="16" id="KW-1185">Reference proteome</keyword>
<dbReference type="InterPro" id="IPR001645">
    <property type="entry name" value="Folylpolyglutamate_synth"/>
</dbReference>
<feature type="domain" description="Mur ligase C-terminal" evidence="12">
    <location>
        <begin position="417"/>
        <end position="535"/>
    </location>
</feature>
<evidence type="ECO:0000256" key="7">
    <source>
        <dbReference type="ARBA" id="ARBA00022840"/>
    </source>
</evidence>
<evidence type="ECO:0000256" key="5">
    <source>
        <dbReference type="ARBA" id="ARBA00022723"/>
    </source>
</evidence>
<comment type="similarity">
    <text evidence="2">Belongs to the folylpolyglutamate synthase family.</text>
</comment>
<dbReference type="Gene3D" id="3.90.190.20">
    <property type="entry name" value="Mur ligase, C-terminal domain"/>
    <property type="match status" value="1"/>
</dbReference>
<dbReference type="Proteomes" id="UP001071230">
    <property type="component" value="Unassembled WGS sequence"/>
</dbReference>
<keyword evidence="6" id="KW-0547">Nucleotide-binding</keyword>
<reference evidence="15" key="1">
    <citation type="submission" date="2014-11" db="EMBL/GenBank/DDBJ databases">
        <authorList>
            <person name="Hornung B.V."/>
        </authorList>
    </citation>
    <scope>NUCLEOTIDE SEQUENCE</scope>
    <source>
        <strain evidence="15">INE</strain>
    </source>
</reference>
<evidence type="ECO:0000256" key="10">
    <source>
        <dbReference type="ARBA" id="ARBA00047493"/>
    </source>
</evidence>
<reference evidence="14" key="2">
    <citation type="submission" date="2020-01" db="EMBL/GenBank/DDBJ databases">
        <authorList>
            <person name="Hornung B."/>
        </authorList>
    </citation>
    <scope>NUCLEOTIDE SEQUENCE</scope>
    <source>
        <strain evidence="14">PacBioINE</strain>
    </source>
</reference>
<evidence type="ECO:0000313" key="15">
    <source>
        <dbReference type="EMBL" id="CEJ06750.1"/>
    </source>
</evidence>
<evidence type="ECO:0000256" key="6">
    <source>
        <dbReference type="ARBA" id="ARBA00022741"/>
    </source>
</evidence>
<comment type="cofactor">
    <cofactor evidence="1">
        <name>Mg(2+)</name>
        <dbReference type="ChEBI" id="CHEBI:18420"/>
    </cofactor>
</comment>
<dbReference type="PANTHER" id="PTHR11136:SF0">
    <property type="entry name" value="DIHYDROFOLATE SYNTHETASE-RELATED"/>
    <property type="match status" value="1"/>
</dbReference>
<evidence type="ECO:0000259" key="12">
    <source>
        <dbReference type="Pfam" id="PF02875"/>
    </source>
</evidence>
<keyword evidence="8" id="KW-0460">Magnesium</keyword>
<dbReference type="GO" id="GO:0004326">
    <property type="term" value="F:tetrahydrofolylpolyglutamate synthase activity"/>
    <property type="evidence" value="ECO:0007669"/>
    <property type="project" value="UniProtKB-EC"/>
</dbReference>
<keyword evidence="4 14" id="KW-0436">Ligase</keyword>
<dbReference type="EMBL" id="CDGJ01000033">
    <property type="protein sequence ID" value="CEJ06750.1"/>
    <property type="molecule type" value="Genomic_DNA"/>
</dbReference>
<feature type="region of interest" description="Disordered" evidence="11">
    <location>
        <begin position="1"/>
        <end position="111"/>
    </location>
</feature>
<dbReference type="SUPFAM" id="SSF53623">
    <property type="entry name" value="MurD-like peptide ligases, catalytic domain"/>
    <property type="match status" value="1"/>
</dbReference>
<dbReference type="GO" id="GO:0008841">
    <property type="term" value="F:dihydrofolate synthase activity"/>
    <property type="evidence" value="ECO:0007669"/>
    <property type="project" value="TreeGrafter"/>
</dbReference>
<evidence type="ECO:0000313" key="16">
    <source>
        <dbReference type="Proteomes" id="UP001071230"/>
    </source>
</evidence>
<dbReference type="GO" id="GO:0005524">
    <property type="term" value="F:ATP binding"/>
    <property type="evidence" value="ECO:0007669"/>
    <property type="project" value="UniProtKB-KW"/>
</dbReference>
<evidence type="ECO:0000256" key="1">
    <source>
        <dbReference type="ARBA" id="ARBA00001946"/>
    </source>
</evidence>
<keyword evidence="7" id="KW-0067">ATP-binding</keyword>
<evidence type="ECO:0000259" key="13">
    <source>
        <dbReference type="Pfam" id="PF08245"/>
    </source>
</evidence>
<dbReference type="SUPFAM" id="SSF53244">
    <property type="entry name" value="MurD-like peptide ligases, peptide-binding domain"/>
    <property type="match status" value="1"/>
</dbReference>
<accession>A0A8S0Y1E5</accession>
<feature type="domain" description="Mur ligase central" evidence="13">
    <location>
        <begin position="163"/>
        <end position="389"/>
    </location>
</feature>
<dbReference type="InterPro" id="IPR013221">
    <property type="entry name" value="Mur_ligase_cen"/>
</dbReference>
<dbReference type="Pfam" id="PF08245">
    <property type="entry name" value="Mur_ligase_M"/>
    <property type="match status" value="1"/>
</dbReference>
<protein>
    <recommendedName>
        <fullName evidence="3">tetrahydrofolate synthase</fullName>
        <ecNumber evidence="3">6.3.2.17</ecNumber>
    </recommendedName>
    <alternativeName>
        <fullName evidence="9">Tetrahydrofolylpolyglutamate synthase</fullName>
    </alternativeName>
</protein>
<dbReference type="PROSITE" id="PS01012">
    <property type="entry name" value="FOLYLPOLYGLU_SYNT_2"/>
    <property type="match status" value="1"/>
</dbReference>
<keyword evidence="5" id="KW-0479">Metal-binding</keyword>
<dbReference type="Pfam" id="PF02875">
    <property type="entry name" value="Mur_ligase_C"/>
    <property type="match status" value="1"/>
</dbReference>
<evidence type="ECO:0000256" key="8">
    <source>
        <dbReference type="ARBA" id="ARBA00022842"/>
    </source>
</evidence>
<organism evidence="14">
    <name type="scientific">Acididesulfobacillus acetoxydans</name>
    <dbReference type="NCBI Taxonomy" id="1561005"/>
    <lineage>
        <taxon>Bacteria</taxon>
        <taxon>Bacillati</taxon>
        <taxon>Bacillota</taxon>
        <taxon>Clostridia</taxon>
        <taxon>Eubacteriales</taxon>
        <taxon>Peptococcaceae</taxon>
        <taxon>Acididesulfobacillus</taxon>
    </lineage>
</organism>
<name>A0A8S0Y1E5_9FIRM</name>
<sequence length="574" mass="62346">MPAEARKVSAEKGSEEMEKAPTAKRGLEEPQREAGVARAEKSREMEAARQGTTGSEAPAQGYRNVKPEGIPAAEYGETAPEGTSAEGYGNAKPEGMPAAEHGETLPQGTSAAKYGRVSEEEYGEALAYLVGLTKFGMNFGLDRIRELLRRLGNPEQSLRIIHVGGTNGKGSTTLMTAEILRAAGCKVGMFTSPHLHDYRERMVINGEMVPKAAVVRLIERLKPHLEEMVAQGLEHPTEFEVNTAMCLVYFAEEEVDFALLEVGLGGEIDSTNVVRPLVSVITNVGMDHMDYLGPDIPAIARNKAGIIKPHSVVITAARRPEVVAILRERAREAGDPFWQVGEDVRWESRWSGETEQEFDLYGLYGAYPKLHLTLIGAHQLENAATAVTICEILRVAYGVTIPRPAIYAGLKRAKWPGRLELLSVTPKVLLDGAHNYDGARVLVQSLPLFQRRRLVFVLGMLADKERERVVDLLAPLADEIIVTKPNSPRAGDWQALARIAAQYGRPVSLVEDPEEAVSSGLQHLGPEDMLCVTGSLYMLAAARPALLQRLGRSGPAGGEAERSGENPAAVNSNC</sequence>
<dbReference type="Gene3D" id="3.40.1190.10">
    <property type="entry name" value="Mur-like, catalytic domain"/>
    <property type="match status" value="1"/>
</dbReference>
<evidence type="ECO:0000256" key="3">
    <source>
        <dbReference type="ARBA" id="ARBA00013025"/>
    </source>
</evidence>
<dbReference type="AlphaFoldDB" id="A0A8S0Y1E5"/>